<dbReference type="RefSeq" id="WP_311534532.1">
    <property type="nucleotide sequence ID" value="NZ_JAVRHQ010000008.1"/>
</dbReference>
<name>A0ABU3C9A7_9FLAO</name>
<dbReference type="SUPFAM" id="SSF54909">
    <property type="entry name" value="Dimeric alpha+beta barrel"/>
    <property type="match status" value="1"/>
</dbReference>
<organism evidence="3 4">
    <name type="scientific">Autumnicola tepida</name>
    <dbReference type="NCBI Taxonomy" id="3075595"/>
    <lineage>
        <taxon>Bacteria</taxon>
        <taxon>Pseudomonadati</taxon>
        <taxon>Bacteroidota</taxon>
        <taxon>Flavobacteriia</taxon>
        <taxon>Flavobacteriales</taxon>
        <taxon>Flavobacteriaceae</taxon>
        <taxon>Autumnicola</taxon>
    </lineage>
</organism>
<keyword evidence="4" id="KW-1185">Reference proteome</keyword>
<accession>A0ABU3C9A7</accession>
<dbReference type="InterPro" id="IPR011008">
    <property type="entry name" value="Dimeric_a/b-barrel"/>
</dbReference>
<dbReference type="Pfam" id="PF07978">
    <property type="entry name" value="NIPSNAP"/>
    <property type="match status" value="1"/>
</dbReference>
<feature type="chain" id="PRO_5045331863" evidence="1">
    <location>
        <begin position="24"/>
        <end position="260"/>
    </location>
</feature>
<gene>
    <name evidence="3" type="ORF">RM553_08720</name>
</gene>
<evidence type="ECO:0000313" key="4">
    <source>
        <dbReference type="Proteomes" id="UP001262889"/>
    </source>
</evidence>
<sequence length="260" mass="30148">MKKIIFGLSAFALLCCFVPTVQAQEHQFYQLKIYSLKTEEQVQRTDAFLEKAYLPALAELGIDKVGVFKPKEESKIDSLKHIYVLLPFSSLEQWENLETNLNKNQNYRQRGSDFLKSSADNSPYSRFQSILLKAFQDHPVIQMPSLDVPRKERVYELRSYQSPTGKFFRNKLKMFNEGGEVRLFDELGFNAVFYGEVISGPEMPNLMYMTTFADQESRDKHWEAFSSALAWKALSAKEEYADNVSHIDITFLYPTDYSAY</sequence>
<comment type="caution">
    <text evidence="3">The sequence shown here is derived from an EMBL/GenBank/DDBJ whole genome shotgun (WGS) entry which is preliminary data.</text>
</comment>
<dbReference type="Proteomes" id="UP001262889">
    <property type="component" value="Unassembled WGS sequence"/>
</dbReference>
<proteinExistence type="predicted"/>
<evidence type="ECO:0000259" key="2">
    <source>
        <dbReference type="Pfam" id="PF07978"/>
    </source>
</evidence>
<evidence type="ECO:0000256" key="1">
    <source>
        <dbReference type="SAM" id="SignalP"/>
    </source>
</evidence>
<evidence type="ECO:0000313" key="3">
    <source>
        <dbReference type="EMBL" id="MDT0642911.1"/>
    </source>
</evidence>
<dbReference type="EMBL" id="JAVRHQ010000008">
    <property type="protein sequence ID" value="MDT0642911.1"/>
    <property type="molecule type" value="Genomic_DNA"/>
</dbReference>
<dbReference type="InterPro" id="IPR012577">
    <property type="entry name" value="NIPSNAP"/>
</dbReference>
<dbReference type="Gene3D" id="3.30.70.100">
    <property type="match status" value="2"/>
</dbReference>
<feature type="signal peptide" evidence="1">
    <location>
        <begin position="1"/>
        <end position="23"/>
    </location>
</feature>
<protein>
    <submittedName>
        <fullName evidence="3">NIPSNAP family protein</fullName>
    </submittedName>
</protein>
<feature type="domain" description="NIPSNAP" evidence="2">
    <location>
        <begin position="155"/>
        <end position="258"/>
    </location>
</feature>
<keyword evidence="1" id="KW-0732">Signal</keyword>
<reference evidence="3 4" key="1">
    <citation type="submission" date="2023-09" db="EMBL/GenBank/DDBJ databases">
        <authorList>
            <person name="Rey-Velasco X."/>
        </authorList>
    </citation>
    <scope>NUCLEOTIDE SEQUENCE [LARGE SCALE GENOMIC DNA]</scope>
    <source>
        <strain evidence="3 4">F363</strain>
    </source>
</reference>